<dbReference type="AlphaFoldDB" id="A0A1Y2EXL8"/>
<keyword evidence="9 10" id="KW-0539">Nucleus</keyword>
<evidence type="ECO:0000256" key="6">
    <source>
        <dbReference type="ARBA" id="ARBA00022741"/>
    </source>
</evidence>
<reference evidence="13 14" key="1">
    <citation type="submission" date="2016-07" db="EMBL/GenBank/DDBJ databases">
        <title>Pervasive Adenine N6-methylation of Active Genes in Fungi.</title>
        <authorList>
            <consortium name="DOE Joint Genome Institute"/>
            <person name="Mondo S.J."/>
            <person name="Dannebaum R.O."/>
            <person name="Kuo R.C."/>
            <person name="Labutti K."/>
            <person name="Haridas S."/>
            <person name="Kuo A."/>
            <person name="Salamov A."/>
            <person name="Ahrendt S.R."/>
            <person name="Lipzen A."/>
            <person name="Sullivan W."/>
            <person name="Andreopoulos W.B."/>
            <person name="Clum A."/>
            <person name="Lindquist E."/>
            <person name="Daum C."/>
            <person name="Ramamoorthy G.K."/>
            <person name="Gryganskyi A."/>
            <person name="Culley D."/>
            <person name="Magnuson J.K."/>
            <person name="James T.Y."/>
            <person name="O'Malley M.A."/>
            <person name="Stajich J.E."/>
            <person name="Spatafora J.W."/>
            <person name="Visel A."/>
            <person name="Grigoriev I.V."/>
        </authorList>
    </citation>
    <scope>NUCLEOTIDE SEQUENCE [LARGE SCALE GENOMIC DNA]</scope>
    <source>
        <strain evidence="13 14">62-1032</strain>
    </source>
</reference>
<feature type="compositionally biased region" description="Basic residues" evidence="11">
    <location>
        <begin position="127"/>
        <end position="139"/>
    </location>
</feature>
<dbReference type="FunCoup" id="A0A1Y2EXL8">
    <property type="interactions" value="718"/>
</dbReference>
<dbReference type="CDD" id="cd18140">
    <property type="entry name" value="HLD_clamp_RFC"/>
    <property type="match status" value="1"/>
</dbReference>
<dbReference type="FunFam" id="1.10.8.60:FF:000021">
    <property type="entry name" value="Replication factor C subunit 1"/>
    <property type="match status" value="1"/>
</dbReference>
<dbReference type="GO" id="GO:0003677">
    <property type="term" value="F:DNA binding"/>
    <property type="evidence" value="ECO:0007669"/>
    <property type="project" value="UniProtKB-KW"/>
</dbReference>
<accession>A0A1Y2EXL8</accession>
<gene>
    <name evidence="13" type="ORF">BCR35DRAFT_124552</name>
</gene>
<dbReference type="Gene3D" id="3.40.50.10190">
    <property type="entry name" value="BRCT domain"/>
    <property type="match status" value="1"/>
</dbReference>
<dbReference type="Gene3D" id="1.20.272.10">
    <property type="match status" value="1"/>
</dbReference>
<dbReference type="SMART" id="SM00382">
    <property type="entry name" value="AAA"/>
    <property type="match status" value="1"/>
</dbReference>
<evidence type="ECO:0000256" key="11">
    <source>
        <dbReference type="SAM" id="MobiDB-lite"/>
    </source>
</evidence>
<dbReference type="EMBL" id="MCGR01000036">
    <property type="protein sequence ID" value="ORY75974.1"/>
    <property type="molecule type" value="Genomic_DNA"/>
</dbReference>
<keyword evidence="8" id="KW-0238">DNA-binding</keyword>
<dbReference type="PIRSF" id="PIRSF036578">
    <property type="entry name" value="RFC1"/>
    <property type="match status" value="1"/>
</dbReference>
<evidence type="ECO:0000259" key="12">
    <source>
        <dbReference type="PROSITE" id="PS50172"/>
    </source>
</evidence>
<comment type="subcellular location">
    <subcellularLocation>
        <location evidence="1 10">Nucleus</location>
    </subcellularLocation>
</comment>
<dbReference type="SUPFAM" id="SSF52113">
    <property type="entry name" value="BRCT domain"/>
    <property type="match status" value="1"/>
</dbReference>
<dbReference type="Proteomes" id="UP000193467">
    <property type="component" value="Unassembled WGS sequence"/>
</dbReference>
<dbReference type="CDD" id="cd00009">
    <property type="entry name" value="AAA"/>
    <property type="match status" value="1"/>
</dbReference>
<dbReference type="GO" id="GO:0016887">
    <property type="term" value="F:ATP hydrolysis activity"/>
    <property type="evidence" value="ECO:0007669"/>
    <property type="project" value="InterPro"/>
</dbReference>
<proteinExistence type="inferred from homology"/>
<dbReference type="FunFam" id="3.40.50.300:FF:000395">
    <property type="entry name" value="Replication factor C subunit 1"/>
    <property type="match status" value="1"/>
</dbReference>
<evidence type="ECO:0000256" key="7">
    <source>
        <dbReference type="ARBA" id="ARBA00022840"/>
    </source>
</evidence>
<dbReference type="SUPFAM" id="SSF48019">
    <property type="entry name" value="post-AAA+ oligomerization domain-like"/>
    <property type="match status" value="1"/>
</dbReference>
<evidence type="ECO:0000313" key="14">
    <source>
        <dbReference type="Proteomes" id="UP000193467"/>
    </source>
</evidence>
<dbReference type="OrthoDB" id="446168at2759"/>
<dbReference type="Pfam" id="PF00533">
    <property type="entry name" value="BRCT"/>
    <property type="match status" value="1"/>
</dbReference>
<feature type="domain" description="BRCT" evidence="12">
    <location>
        <begin position="170"/>
        <end position="247"/>
    </location>
</feature>
<dbReference type="Gene3D" id="1.10.8.60">
    <property type="match status" value="1"/>
</dbReference>
<evidence type="ECO:0000256" key="10">
    <source>
        <dbReference type="PIRNR" id="PIRNR036578"/>
    </source>
</evidence>
<dbReference type="SUPFAM" id="SSF52540">
    <property type="entry name" value="P-loop containing nucleoside triphosphate hydrolases"/>
    <property type="match status" value="1"/>
</dbReference>
<evidence type="ECO:0000256" key="4">
    <source>
        <dbReference type="ARBA" id="ARBA00022553"/>
    </source>
</evidence>
<evidence type="ECO:0000256" key="3">
    <source>
        <dbReference type="ARBA" id="ARBA00020401"/>
    </source>
</evidence>
<dbReference type="GO" id="GO:0006281">
    <property type="term" value="P:DNA repair"/>
    <property type="evidence" value="ECO:0007669"/>
    <property type="project" value="InterPro"/>
</dbReference>
<dbReference type="FunFam" id="1.20.272.10:FF:000005">
    <property type="entry name" value="Replication factor C subunit 1"/>
    <property type="match status" value="1"/>
</dbReference>
<evidence type="ECO:0000256" key="5">
    <source>
        <dbReference type="ARBA" id="ARBA00022705"/>
    </source>
</evidence>
<keyword evidence="6 10" id="KW-0547">Nucleotide-binding</keyword>
<evidence type="ECO:0000256" key="2">
    <source>
        <dbReference type="ARBA" id="ARBA00006116"/>
    </source>
</evidence>
<evidence type="ECO:0000313" key="13">
    <source>
        <dbReference type="EMBL" id="ORY75974.1"/>
    </source>
</evidence>
<dbReference type="Pfam" id="PF00004">
    <property type="entry name" value="AAA"/>
    <property type="match status" value="1"/>
</dbReference>
<dbReference type="InterPro" id="IPR036420">
    <property type="entry name" value="BRCT_dom_sf"/>
</dbReference>
<keyword evidence="5 10" id="KW-0235">DNA replication</keyword>
<dbReference type="GO" id="GO:0005663">
    <property type="term" value="C:DNA replication factor C complex"/>
    <property type="evidence" value="ECO:0007669"/>
    <property type="project" value="InterPro"/>
</dbReference>
<dbReference type="GO" id="GO:0005634">
    <property type="term" value="C:nucleus"/>
    <property type="evidence" value="ECO:0007669"/>
    <property type="project" value="UniProtKB-SubCell"/>
</dbReference>
<dbReference type="STRING" id="106004.A0A1Y2EXL8"/>
<dbReference type="InterPro" id="IPR003959">
    <property type="entry name" value="ATPase_AAA_core"/>
</dbReference>
<dbReference type="InParanoid" id="A0A1Y2EXL8"/>
<dbReference type="Pfam" id="PF08519">
    <property type="entry name" value="RFC1"/>
    <property type="match status" value="1"/>
</dbReference>
<protein>
    <recommendedName>
        <fullName evidence="3 10">Replication factor C subunit 1</fullName>
    </recommendedName>
</protein>
<feature type="region of interest" description="Disordered" evidence="11">
    <location>
        <begin position="816"/>
        <end position="859"/>
    </location>
</feature>
<dbReference type="PANTHER" id="PTHR23389:SF6">
    <property type="entry name" value="REPLICATION FACTOR C SUBUNIT 1"/>
    <property type="match status" value="1"/>
</dbReference>
<dbReference type="GO" id="GO:0006271">
    <property type="term" value="P:DNA strand elongation involved in DNA replication"/>
    <property type="evidence" value="ECO:0007669"/>
    <property type="project" value="UniProtKB-ARBA"/>
</dbReference>
<dbReference type="Pfam" id="PF25361">
    <property type="entry name" value="AAA_lid_RFC1"/>
    <property type="match status" value="1"/>
</dbReference>
<dbReference type="Gene3D" id="3.40.50.300">
    <property type="entry name" value="P-loop containing nucleotide triphosphate hydrolases"/>
    <property type="match status" value="1"/>
</dbReference>
<dbReference type="InterPro" id="IPR013725">
    <property type="entry name" value="DNA_replication_fac_RFC1_C"/>
</dbReference>
<evidence type="ECO:0000256" key="1">
    <source>
        <dbReference type="ARBA" id="ARBA00004123"/>
    </source>
</evidence>
<keyword evidence="7 10" id="KW-0067">ATP-binding</keyword>
<organism evidence="13 14">
    <name type="scientific">Leucosporidium creatinivorum</name>
    <dbReference type="NCBI Taxonomy" id="106004"/>
    <lineage>
        <taxon>Eukaryota</taxon>
        <taxon>Fungi</taxon>
        <taxon>Dikarya</taxon>
        <taxon>Basidiomycota</taxon>
        <taxon>Pucciniomycotina</taxon>
        <taxon>Microbotryomycetes</taxon>
        <taxon>Leucosporidiales</taxon>
        <taxon>Leucosporidium</taxon>
    </lineage>
</organism>
<dbReference type="FunFam" id="3.40.50.10190:FF:000001">
    <property type="entry name" value="Replication factor C subunit 1"/>
    <property type="match status" value="1"/>
</dbReference>
<dbReference type="GO" id="GO:0005524">
    <property type="term" value="F:ATP binding"/>
    <property type="evidence" value="ECO:0007669"/>
    <property type="project" value="UniProtKB-UniRule"/>
</dbReference>
<dbReference type="InterPro" id="IPR047854">
    <property type="entry name" value="RFC_lid"/>
</dbReference>
<dbReference type="GO" id="GO:0003689">
    <property type="term" value="F:DNA clamp loader activity"/>
    <property type="evidence" value="ECO:0007669"/>
    <property type="project" value="UniProtKB-UniRule"/>
</dbReference>
<feature type="region of interest" description="Disordered" evidence="11">
    <location>
        <begin position="1"/>
        <end position="168"/>
    </location>
</feature>
<evidence type="ECO:0000256" key="8">
    <source>
        <dbReference type="ARBA" id="ARBA00023125"/>
    </source>
</evidence>
<dbReference type="InterPro" id="IPR027417">
    <property type="entry name" value="P-loop_NTPase"/>
</dbReference>
<dbReference type="PANTHER" id="PTHR23389">
    <property type="entry name" value="CHROMOSOME TRANSMISSION FIDELITY FACTOR 18"/>
    <property type="match status" value="1"/>
</dbReference>
<evidence type="ECO:0000256" key="9">
    <source>
        <dbReference type="ARBA" id="ARBA00023242"/>
    </source>
</evidence>
<dbReference type="InterPro" id="IPR003593">
    <property type="entry name" value="AAA+_ATPase"/>
</dbReference>
<comment type="similarity">
    <text evidence="2 10">Belongs to the activator 1 large subunit family.</text>
</comment>
<feature type="compositionally biased region" description="Acidic residues" evidence="11">
    <location>
        <begin position="816"/>
        <end position="827"/>
    </location>
</feature>
<name>A0A1Y2EXL8_9BASI</name>
<comment type="caution">
    <text evidence="13">The sequence shown here is derived from an EMBL/GenBank/DDBJ whole genome shotgun (WGS) entry which is preliminary data.</text>
</comment>
<dbReference type="InterPro" id="IPR008921">
    <property type="entry name" value="DNA_pol3_clamp-load_cplx_C"/>
</dbReference>
<keyword evidence="4" id="KW-0597">Phosphoprotein</keyword>
<dbReference type="InterPro" id="IPR012178">
    <property type="entry name" value="RFC1"/>
</dbReference>
<keyword evidence="14" id="KW-1185">Reference proteome</keyword>
<sequence length="859" mass="93883">MSKSKAAEIILSDSDDDTGVAPSFKAKPKASTSSVAKKRAPKIEDSDSDAMDVDVKPKKKSPAKSTTTVAKKRKSKVVDSDATVTSTDEEDVKPKKARVGVAKPGTKPVPKKAKIEDSDDDEDVKGKGKAKAPPAKKPKVVKDEKPEKPKWTFKAKTGPANPGSKDIPAGEDNCLAGLTFVFTGELESLSREAGQDLAKRYGGRVTTAPSSKTSYVVLGTDAGPKKLEMIAKHKIKTLTEDQFLELIGSRPSGADDPKFIAKQKEEAEKVKKEAKAIGPKKDDAAHKTQLWTVKYAPSKLSEICGNKGSVEKLERWLTAWPKALKSDFKKPGPDAMGAFRCVLISGPPGIGKTTAAHLIAKLQGYDVLELNASDVRSKKLLETAFRSKISDTTLSGFFKKDGEDANGLGVNRKSIIIMDEVDGMSAGDRGGVGALNAMIRKTKVPIIAICNDKSSPKMKPLTATCFNLPFKRPSASEIRSRMMSVAFKEGIKVDGKVMDQLVAGSQSDIRQIVNMLSTWKLSAGPMDYDSGKKLAKMNEKNAIQTPWTLYSKLTAPQAFGNVSGMTLNDKQELYFQDHQIMPLFVQENYIKNKFQRASGLQGQDLKLKNLELMANASEAISDGDLVDRMIHGGEQQWSLMPVHGIFSCVRPAYYTYGPGGYPTFPAWFGKNSTQTKLQRLLGEIQIHMRLKTSGDRKEIRQSYLPTLFEKLVRPIQERGTEAVEEVIELMDDYYITKEDWDTLVELGVGEGYEMEPLLKSIATQTKSAFTRKYNAGEHPIPFYRNAAGKPKKVVGGGGPAPDFEDAFVDDDDHLAEDDAEEEDVDDVAADKLIKNKIKKPKKTAPAGKEKAPAKGKKAK</sequence>
<dbReference type="PROSITE" id="PS50172">
    <property type="entry name" value="BRCT"/>
    <property type="match status" value="1"/>
</dbReference>
<dbReference type="InterPro" id="IPR001357">
    <property type="entry name" value="BRCT_dom"/>
</dbReference>
<feature type="compositionally biased region" description="Basic and acidic residues" evidence="11">
    <location>
        <begin position="140"/>
        <end position="150"/>
    </location>
</feature>
<dbReference type="SMART" id="SM00292">
    <property type="entry name" value="BRCT"/>
    <property type="match status" value="1"/>
</dbReference>